<keyword evidence="1" id="KW-0238">DNA-binding</keyword>
<proteinExistence type="predicted"/>
<sequence length="410" mass="46161">MGRSTAGLRRRPNKPGGIWHIDKVVNGCTIHESCGTSDQVEAERYLAHRLEEIRQARIYGVRPDRIFRIAATKYLTENQHKASIVSDAYMLQSLDPFIGELPLSKLHDGTLQPYIAARRASGIKSKSINNGLGVLRRILNLAARKWRDEHGLTWLETPPLISMLTTRDSRKPYPLSSEEQSALFQELPDHLARMALFNVNTGTRDQEVCHLRWDWEIEVPELGTSVFLIPEDFGGRTENSGVKNGEDRLVVLNDVARSVVESCRGVHPEYVFTYKGKPIGRINNSAWEKARIRLAMKLYVDSGNIIPAGLIREGQRGILITDELKQFMETVMPGLANVRLHDLKHTFGRRLRSAGVPLETRKVLLGHKNGDITSHYSVPEIEELLEAVNRACRGKSGKSPAMTLLKRKIA</sequence>
<dbReference type="PANTHER" id="PTHR30349">
    <property type="entry name" value="PHAGE INTEGRASE-RELATED"/>
    <property type="match status" value="1"/>
</dbReference>
<dbReference type="PANTHER" id="PTHR30349:SF41">
    <property type="entry name" value="INTEGRASE_RECOMBINASE PROTEIN MJ0367-RELATED"/>
    <property type="match status" value="1"/>
</dbReference>
<dbReference type="EMBL" id="MLJW01002050">
    <property type="protein sequence ID" value="OIQ75809.1"/>
    <property type="molecule type" value="Genomic_DNA"/>
</dbReference>
<organism evidence="3">
    <name type="scientific">mine drainage metagenome</name>
    <dbReference type="NCBI Taxonomy" id="410659"/>
    <lineage>
        <taxon>unclassified sequences</taxon>
        <taxon>metagenomes</taxon>
        <taxon>ecological metagenomes</taxon>
    </lineage>
</organism>
<keyword evidence="2" id="KW-0233">DNA recombination</keyword>
<dbReference type="GO" id="GO:0015074">
    <property type="term" value="P:DNA integration"/>
    <property type="evidence" value="ECO:0007669"/>
    <property type="project" value="InterPro"/>
</dbReference>
<accession>A0A1J5PWD9</accession>
<reference evidence="3" key="1">
    <citation type="submission" date="2016-10" db="EMBL/GenBank/DDBJ databases">
        <title>Sequence of Gallionella enrichment culture.</title>
        <authorList>
            <person name="Poehlein A."/>
            <person name="Muehling M."/>
            <person name="Daniel R."/>
        </authorList>
    </citation>
    <scope>NUCLEOTIDE SEQUENCE</scope>
</reference>
<evidence type="ECO:0000256" key="2">
    <source>
        <dbReference type="ARBA" id="ARBA00023172"/>
    </source>
</evidence>
<dbReference type="InterPro" id="IPR010998">
    <property type="entry name" value="Integrase_recombinase_N"/>
</dbReference>
<dbReference type="InterPro" id="IPR013762">
    <property type="entry name" value="Integrase-like_cat_sf"/>
</dbReference>
<dbReference type="GO" id="GO:0006310">
    <property type="term" value="P:DNA recombination"/>
    <property type="evidence" value="ECO:0007669"/>
    <property type="project" value="UniProtKB-KW"/>
</dbReference>
<dbReference type="InterPro" id="IPR011010">
    <property type="entry name" value="DNA_brk_join_enz"/>
</dbReference>
<evidence type="ECO:0000313" key="3">
    <source>
        <dbReference type="EMBL" id="OIQ75809.1"/>
    </source>
</evidence>
<dbReference type="InterPro" id="IPR050090">
    <property type="entry name" value="Tyrosine_recombinase_XerCD"/>
</dbReference>
<comment type="caution">
    <text evidence="3">The sequence shown here is derived from an EMBL/GenBank/DDBJ whole genome shotgun (WGS) entry which is preliminary data.</text>
</comment>
<dbReference type="GO" id="GO:0003677">
    <property type="term" value="F:DNA binding"/>
    <property type="evidence" value="ECO:0007669"/>
    <property type="project" value="UniProtKB-KW"/>
</dbReference>
<name>A0A1J5PWD9_9ZZZZ</name>
<dbReference type="AlphaFoldDB" id="A0A1J5PWD9"/>
<evidence type="ECO:0000256" key="1">
    <source>
        <dbReference type="ARBA" id="ARBA00023125"/>
    </source>
</evidence>
<dbReference type="Gene3D" id="1.10.443.10">
    <property type="entry name" value="Intergrase catalytic core"/>
    <property type="match status" value="1"/>
</dbReference>
<dbReference type="SUPFAM" id="SSF56349">
    <property type="entry name" value="DNA breaking-rejoining enzymes"/>
    <property type="match status" value="1"/>
</dbReference>
<protein>
    <submittedName>
        <fullName evidence="3">Phage integrase family protein</fullName>
    </submittedName>
</protein>
<gene>
    <name evidence="3" type="ORF">GALL_425200</name>
</gene>
<dbReference type="Gene3D" id="1.10.150.130">
    <property type="match status" value="1"/>
</dbReference>